<dbReference type="OrthoDB" id="9808443at2"/>
<evidence type="ECO:0000313" key="2">
    <source>
        <dbReference type="Proteomes" id="UP000033393"/>
    </source>
</evidence>
<comment type="caution">
    <text evidence="1">The sequence shown here is derived from an EMBL/GenBank/DDBJ whole genome shotgun (WGS) entry which is preliminary data.</text>
</comment>
<proteinExistence type="predicted"/>
<evidence type="ECO:0000313" key="1">
    <source>
        <dbReference type="EMBL" id="KJK48051.1"/>
    </source>
</evidence>
<dbReference type="AlphaFoldDB" id="A0A0F0GZQ0"/>
<dbReference type="InterPro" id="IPR014942">
    <property type="entry name" value="AbiEii"/>
</dbReference>
<dbReference type="EMBL" id="JYJG01000118">
    <property type="protein sequence ID" value="KJK48051.1"/>
    <property type="molecule type" value="Genomic_DNA"/>
</dbReference>
<sequence length="300" mass="32727">MSRPTKATPGGRAYLDLQNRARRERRPTQELQTLYVLERWLARLAASPHAGDFVLKGGVLLAVFDARRPTADADLLARNLANDEESVVARVVEIAGVELDPEDGVEFLVGTTTSQSIRDDDLYAGVRISMDCRVSTASVKLKLDINFGDPVTPSPQLLNLPSQRLGVAPVPVLGYPIETVLAEKTSTAIALREANTRVRDYVDLYTLTGKQAVSYESVRLALDATTRHRGVDVQPLSTVIGDLAGLRQQAYAAFKKRLGPDADHLPDVFGDVVAAVIEFVDPLAGGDVLDVWDPDARKWM</sequence>
<accession>A0A0F0GZQ0</accession>
<gene>
    <name evidence="1" type="ORF">UK23_18180</name>
</gene>
<dbReference type="Pfam" id="PF08843">
    <property type="entry name" value="AbiEii"/>
    <property type="match status" value="1"/>
</dbReference>
<dbReference type="Proteomes" id="UP000033393">
    <property type="component" value="Unassembled WGS sequence"/>
</dbReference>
<name>A0A0F0GZQ0_LENAE</name>
<protein>
    <submittedName>
        <fullName evidence="1">Abortive infection protein AbiGII</fullName>
    </submittedName>
</protein>
<dbReference type="PATRIC" id="fig|68170.10.peg.4537"/>
<organism evidence="1 2">
    <name type="scientific">Lentzea aerocolonigenes</name>
    <name type="common">Lechevalieria aerocolonigenes</name>
    <name type="synonym">Saccharothrix aerocolonigenes</name>
    <dbReference type="NCBI Taxonomy" id="68170"/>
    <lineage>
        <taxon>Bacteria</taxon>
        <taxon>Bacillati</taxon>
        <taxon>Actinomycetota</taxon>
        <taxon>Actinomycetes</taxon>
        <taxon>Pseudonocardiales</taxon>
        <taxon>Pseudonocardiaceae</taxon>
        <taxon>Lentzea</taxon>
    </lineage>
</organism>
<reference evidence="1 2" key="1">
    <citation type="submission" date="2015-02" db="EMBL/GenBank/DDBJ databases">
        <authorList>
            <person name="Ju K.-S."/>
            <person name="Doroghazi J.R."/>
            <person name="Metcalf W."/>
        </authorList>
    </citation>
    <scope>NUCLEOTIDE SEQUENCE [LARGE SCALE GENOMIC DNA]</scope>
    <source>
        <strain evidence="1 2">NRRL B-16140</strain>
    </source>
</reference>
<keyword evidence="2" id="KW-1185">Reference proteome</keyword>
<dbReference type="RefSeq" id="WP_045312753.1">
    <property type="nucleotide sequence ID" value="NZ_JYJG01000118.1"/>
</dbReference>